<evidence type="ECO:0000313" key="2">
    <source>
        <dbReference type="EMBL" id="MDT0459962.1"/>
    </source>
</evidence>
<evidence type="ECO:0008006" key="4">
    <source>
        <dbReference type="Google" id="ProtNLM"/>
    </source>
</evidence>
<accession>A0ABU2TGB1</accession>
<evidence type="ECO:0000313" key="3">
    <source>
        <dbReference type="Proteomes" id="UP001180551"/>
    </source>
</evidence>
<proteinExistence type="predicted"/>
<feature type="transmembrane region" description="Helical" evidence="1">
    <location>
        <begin position="39"/>
        <end position="61"/>
    </location>
</feature>
<organism evidence="2 3">
    <name type="scientific">Streptomyces mooreae</name>
    <dbReference type="NCBI Taxonomy" id="3075523"/>
    <lineage>
        <taxon>Bacteria</taxon>
        <taxon>Bacillati</taxon>
        <taxon>Actinomycetota</taxon>
        <taxon>Actinomycetes</taxon>
        <taxon>Kitasatosporales</taxon>
        <taxon>Streptomycetaceae</taxon>
        <taxon>Streptomyces</taxon>
    </lineage>
</organism>
<feature type="transmembrane region" description="Helical" evidence="1">
    <location>
        <begin position="67"/>
        <end position="86"/>
    </location>
</feature>
<dbReference type="EMBL" id="JAVRFE010000054">
    <property type="protein sequence ID" value="MDT0459962.1"/>
    <property type="molecule type" value="Genomic_DNA"/>
</dbReference>
<keyword evidence="1" id="KW-0812">Transmembrane</keyword>
<keyword evidence="3" id="KW-1185">Reference proteome</keyword>
<name>A0ABU2TGB1_9ACTN</name>
<feature type="transmembrane region" description="Helical" evidence="1">
    <location>
        <begin position="12"/>
        <end position="32"/>
    </location>
</feature>
<dbReference type="Proteomes" id="UP001180551">
    <property type="component" value="Unassembled WGS sequence"/>
</dbReference>
<protein>
    <recommendedName>
        <fullName evidence="4">DoxX family protein</fullName>
    </recommendedName>
</protein>
<sequence length="95" mass="9876">MFNSTAAKVVWVLLPIITMGLAAAVPFVVAAAKGVVKPWVPVTYVVGELVLIGGAMAMRPADSDQPFAGFLILSLIIAAATHTGLLDNPRVTFGK</sequence>
<comment type="caution">
    <text evidence="2">The sequence shown here is derived from an EMBL/GenBank/DDBJ whole genome shotgun (WGS) entry which is preliminary data.</text>
</comment>
<gene>
    <name evidence="2" type="ORF">RM550_30285</name>
</gene>
<keyword evidence="1" id="KW-0472">Membrane</keyword>
<reference evidence="2" key="1">
    <citation type="submission" date="2024-05" db="EMBL/GenBank/DDBJ databases">
        <title>30 novel species of actinomycetes from the DSMZ collection.</title>
        <authorList>
            <person name="Nouioui I."/>
        </authorList>
    </citation>
    <scope>NUCLEOTIDE SEQUENCE</scope>
    <source>
        <strain evidence="2">DSM 41527</strain>
    </source>
</reference>
<evidence type="ECO:0000256" key="1">
    <source>
        <dbReference type="SAM" id="Phobius"/>
    </source>
</evidence>
<dbReference type="RefSeq" id="WP_311626944.1">
    <property type="nucleotide sequence ID" value="NZ_JAVRFE010000054.1"/>
</dbReference>
<keyword evidence="1" id="KW-1133">Transmembrane helix</keyword>